<evidence type="ECO:0000256" key="7">
    <source>
        <dbReference type="ARBA" id="ARBA00047334"/>
    </source>
</evidence>
<evidence type="ECO:0000256" key="9">
    <source>
        <dbReference type="ARBA" id="ARBA00047883"/>
    </source>
</evidence>
<name>A0A1A9GJN5_9ACTN</name>
<organism evidence="12 13">
    <name type="scientific">Nocardioides dokdonensis FR1436</name>
    <dbReference type="NCBI Taxonomy" id="1300347"/>
    <lineage>
        <taxon>Bacteria</taxon>
        <taxon>Bacillati</taxon>
        <taxon>Actinomycetota</taxon>
        <taxon>Actinomycetes</taxon>
        <taxon>Propionibacteriales</taxon>
        <taxon>Nocardioidaceae</taxon>
        <taxon>Nocardioides</taxon>
    </lineage>
</organism>
<feature type="binding site" evidence="10">
    <location>
        <position position="133"/>
    </location>
    <ligand>
        <name>4-amino-2-methyl-5-(diphosphooxymethyl)pyrimidine</name>
        <dbReference type="ChEBI" id="CHEBI:57841"/>
    </ligand>
</feature>
<evidence type="ECO:0000259" key="11">
    <source>
        <dbReference type="Pfam" id="PF02581"/>
    </source>
</evidence>
<comment type="pathway">
    <text evidence="2 10">Cofactor biosynthesis; thiamine diphosphate biosynthesis; thiamine phosphate from 4-amino-2-methyl-5-diphosphomethylpyrimidine and 4-methyl-5-(2-phosphoethyl)-thiazole: step 1/1.</text>
</comment>
<dbReference type="GO" id="GO:0009229">
    <property type="term" value="P:thiamine diphosphate biosynthetic process"/>
    <property type="evidence" value="ECO:0007669"/>
    <property type="project" value="UniProtKB-UniRule"/>
</dbReference>
<dbReference type="InterPro" id="IPR022998">
    <property type="entry name" value="ThiamineP_synth_TenI"/>
</dbReference>
<dbReference type="PANTHER" id="PTHR20857">
    <property type="entry name" value="THIAMINE-PHOSPHATE PYROPHOSPHORYLASE"/>
    <property type="match status" value="1"/>
</dbReference>
<dbReference type="GO" id="GO:0005737">
    <property type="term" value="C:cytoplasm"/>
    <property type="evidence" value="ECO:0007669"/>
    <property type="project" value="TreeGrafter"/>
</dbReference>
<evidence type="ECO:0000313" key="12">
    <source>
        <dbReference type="EMBL" id="ANH38474.1"/>
    </source>
</evidence>
<dbReference type="Gene3D" id="3.20.20.70">
    <property type="entry name" value="Aldolase class I"/>
    <property type="match status" value="1"/>
</dbReference>
<dbReference type="GO" id="GO:0004789">
    <property type="term" value="F:thiamine-phosphate diphosphorylase activity"/>
    <property type="evidence" value="ECO:0007669"/>
    <property type="project" value="UniProtKB-UniRule"/>
</dbReference>
<feature type="domain" description="Thiamine phosphate synthase/TenI" evidence="11">
    <location>
        <begin position="14"/>
        <end position="182"/>
    </location>
</feature>
<protein>
    <recommendedName>
        <fullName evidence="10">Thiamine-phosphate synthase</fullName>
        <shortName evidence="10">TP synthase</shortName>
        <shortName evidence="10">TPS</shortName>
        <ecNumber evidence="10">2.5.1.3</ecNumber>
    </recommendedName>
    <alternativeName>
        <fullName evidence="10">Thiamine-phosphate pyrophosphorylase</fullName>
        <shortName evidence="10">TMP pyrophosphorylase</shortName>
        <shortName evidence="10">TMP-PPase</shortName>
    </alternativeName>
</protein>
<dbReference type="InterPro" id="IPR036206">
    <property type="entry name" value="ThiamineP_synth_sf"/>
</dbReference>
<dbReference type="InterPro" id="IPR013785">
    <property type="entry name" value="Aldolase_TIM"/>
</dbReference>
<dbReference type="Pfam" id="PF02581">
    <property type="entry name" value="TMP-TENI"/>
    <property type="match status" value="1"/>
</dbReference>
<dbReference type="KEGG" id="ndk:I601_2046"/>
<feature type="binding site" evidence="10">
    <location>
        <position position="159"/>
    </location>
    <ligand>
        <name>2-[(2R,5Z)-2-carboxy-4-methylthiazol-5(2H)-ylidene]ethyl phosphate</name>
        <dbReference type="ChEBI" id="CHEBI:62899"/>
    </ligand>
</feature>
<dbReference type="Proteomes" id="UP000077868">
    <property type="component" value="Chromosome"/>
</dbReference>
<dbReference type="PATRIC" id="fig|1300347.3.peg.2045"/>
<dbReference type="HAMAP" id="MF_00097">
    <property type="entry name" value="TMP_synthase"/>
    <property type="match status" value="1"/>
</dbReference>
<feature type="binding site" evidence="10">
    <location>
        <begin position="130"/>
        <end position="132"/>
    </location>
    <ligand>
        <name>2-[(2R,5Z)-2-carboxy-4-methylthiazol-5(2H)-ylidene]ethyl phosphate</name>
        <dbReference type="ChEBI" id="CHEBI:62899"/>
    </ligand>
</feature>
<evidence type="ECO:0000256" key="8">
    <source>
        <dbReference type="ARBA" id="ARBA00047851"/>
    </source>
</evidence>
<dbReference type="PANTHER" id="PTHR20857:SF15">
    <property type="entry name" value="THIAMINE-PHOSPHATE SYNTHASE"/>
    <property type="match status" value="1"/>
</dbReference>
<accession>A0A1A9GJN5</accession>
<comment type="similarity">
    <text evidence="10">Belongs to the thiamine-phosphate synthase family.</text>
</comment>
<sequence>MLPRLFCLVGPADDLSVLPGLARLGIRGFQVRAKHWSTPVSDRQALELVRRVVAAVRPHGAVVVVDDRVDLALAGAADGVHLGALDLPVAEARRIAPGLLLGATCRDRDEVCRAAADGADYAGLGPVFDTVSKPGLPPALGLAAITAAAGPLPLLAIGGLDAPRARQAREAGAHGVAVIGALWRPPDPLQAARELLDAVA</sequence>
<evidence type="ECO:0000256" key="5">
    <source>
        <dbReference type="ARBA" id="ARBA00022842"/>
    </source>
</evidence>
<keyword evidence="4 10" id="KW-0479">Metal-binding</keyword>
<dbReference type="InterPro" id="IPR034291">
    <property type="entry name" value="TMP_synthase"/>
</dbReference>
<keyword evidence="3 10" id="KW-0808">Transferase</keyword>
<comment type="caution">
    <text evidence="10">Lacks conserved residue(s) required for the propagation of feature annotation.</text>
</comment>
<feature type="binding site" evidence="10">
    <location>
        <position position="86"/>
    </location>
    <ligand>
        <name>Mg(2+)</name>
        <dbReference type="ChEBI" id="CHEBI:18420"/>
    </ligand>
</feature>
<dbReference type="GO" id="GO:0000287">
    <property type="term" value="F:magnesium ion binding"/>
    <property type="evidence" value="ECO:0007669"/>
    <property type="project" value="UniProtKB-UniRule"/>
</dbReference>
<feature type="binding site" evidence="10">
    <location>
        <position position="67"/>
    </location>
    <ligand>
        <name>Mg(2+)</name>
        <dbReference type="ChEBI" id="CHEBI:18420"/>
    </ligand>
</feature>
<comment type="catalytic activity">
    <reaction evidence="8 10">
        <text>2-(2-carboxy-4-methylthiazol-5-yl)ethyl phosphate + 4-amino-2-methyl-5-(diphosphooxymethyl)pyrimidine + 2 H(+) = thiamine phosphate + CO2 + diphosphate</text>
        <dbReference type="Rhea" id="RHEA:47848"/>
        <dbReference type="ChEBI" id="CHEBI:15378"/>
        <dbReference type="ChEBI" id="CHEBI:16526"/>
        <dbReference type="ChEBI" id="CHEBI:33019"/>
        <dbReference type="ChEBI" id="CHEBI:37575"/>
        <dbReference type="ChEBI" id="CHEBI:57841"/>
        <dbReference type="ChEBI" id="CHEBI:62890"/>
        <dbReference type="EC" id="2.5.1.3"/>
    </reaction>
</comment>
<evidence type="ECO:0000256" key="10">
    <source>
        <dbReference type="HAMAP-Rule" id="MF_00097"/>
    </source>
</evidence>
<keyword evidence="5 10" id="KW-0460">Magnesium</keyword>
<dbReference type="AlphaFoldDB" id="A0A1A9GJN5"/>
<proteinExistence type="inferred from homology"/>
<evidence type="ECO:0000256" key="3">
    <source>
        <dbReference type="ARBA" id="ARBA00022679"/>
    </source>
</evidence>
<keyword evidence="6 10" id="KW-0784">Thiamine biosynthesis</keyword>
<dbReference type="OrthoDB" id="3243336at2"/>
<dbReference type="GO" id="GO:0009228">
    <property type="term" value="P:thiamine biosynthetic process"/>
    <property type="evidence" value="ECO:0007669"/>
    <property type="project" value="UniProtKB-KW"/>
</dbReference>
<feature type="binding site" evidence="10">
    <location>
        <begin position="30"/>
        <end position="34"/>
    </location>
    <ligand>
        <name>4-amino-2-methyl-5-(diphosphooxymethyl)pyrimidine</name>
        <dbReference type="ChEBI" id="CHEBI:57841"/>
    </ligand>
</feature>
<evidence type="ECO:0000313" key="13">
    <source>
        <dbReference type="Proteomes" id="UP000077868"/>
    </source>
</evidence>
<comment type="catalytic activity">
    <reaction evidence="7 10">
        <text>4-methyl-5-(2-phosphooxyethyl)-thiazole + 4-amino-2-methyl-5-(diphosphooxymethyl)pyrimidine + H(+) = thiamine phosphate + diphosphate</text>
        <dbReference type="Rhea" id="RHEA:22328"/>
        <dbReference type="ChEBI" id="CHEBI:15378"/>
        <dbReference type="ChEBI" id="CHEBI:33019"/>
        <dbReference type="ChEBI" id="CHEBI:37575"/>
        <dbReference type="ChEBI" id="CHEBI:57841"/>
        <dbReference type="ChEBI" id="CHEBI:58296"/>
        <dbReference type="EC" id="2.5.1.3"/>
    </reaction>
</comment>
<dbReference type="CDD" id="cd00564">
    <property type="entry name" value="TMP_TenI"/>
    <property type="match status" value="1"/>
</dbReference>
<comment type="function">
    <text evidence="1 10">Condenses 4-methyl-5-(beta-hydroxyethyl)thiazole monophosphate (THZ-P) and 2-methyl-4-amino-5-hydroxymethyl pyrimidine pyrophosphate (HMP-PP) to form thiamine monophosphate (TMP).</text>
</comment>
<evidence type="ECO:0000256" key="4">
    <source>
        <dbReference type="ARBA" id="ARBA00022723"/>
    </source>
</evidence>
<dbReference type="SUPFAM" id="SSF51391">
    <property type="entry name" value="Thiamin phosphate synthase"/>
    <property type="match status" value="1"/>
</dbReference>
<evidence type="ECO:0000256" key="2">
    <source>
        <dbReference type="ARBA" id="ARBA00005165"/>
    </source>
</evidence>
<dbReference type="STRING" id="1300347.I601_2046"/>
<evidence type="ECO:0000256" key="1">
    <source>
        <dbReference type="ARBA" id="ARBA00003814"/>
    </source>
</evidence>
<dbReference type="UniPathway" id="UPA00060">
    <property type="reaction ID" value="UER00141"/>
</dbReference>
<comment type="cofactor">
    <cofactor evidence="10">
        <name>Mg(2+)</name>
        <dbReference type="ChEBI" id="CHEBI:18420"/>
    </cofactor>
    <text evidence="10">Binds 1 Mg(2+) ion per subunit.</text>
</comment>
<keyword evidence="13" id="KW-1185">Reference proteome</keyword>
<reference evidence="12 13" key="1">
    <citation type="submission" date="2016-03" db="EMBL/GenBank/DDBJ databases">
        <title>Complete genome sequence of a soil Actinobacterium, Nocardioides dokdonensis FR1436.</title>
        <authorList>
            <person name="Kwon S.-K."/>
            <person name="Kim K."/>
            <person name="Kim J.F."/>
        </authorList>
    </citation>
    <scope>NUCLEOTIDE SEQUENCE [LARGE SCALE GENOMIC DNA]</scope>
    <source>
        <strain evidence="12 13">FR1436</strain>
    </source>
</reference>
<comment type="catalytic activity">
    <reaction evidence="9 10">
        <text>2-[(2R,5Z)-2-carboxy-4-methylthiazol-5(2H)-ylidene]ethyl phosphate + 4-amino-2-methyl-5-(diphosphooxymethyl)pyrimidine + 2 H(+) = thiamine phosphate + CO2 + diphosphate</text>
        <dbReference type="Rhea" id="RHEA:47844"/>
        <dbReference type="ChEBI" id="CHEBI:15378"/>
        <dbReference type="ChEBI" id="CHEBI:16526"/>
        <dbReference type="ChEBI" id="CHEBI:33019"/>
        <dbReference type="ChEBI" id="CHEBI:37575"/>
        <dbReference type="ChEBI" id="CHEBI:57841"/>
        <dbReference type="ChEBI" id="CHEBI:62899"/>
        <dbReference type="EC" id="2.5.1.3"/>
    </reaction>
</comment>
<feature type="binding site" evidence="10">
    <location>
        <position position="66"/>
    </location>
    <ligand>
        <name>4-amino-2-methyl-5-(diphosphooxymethyl)pyrimidine</name>
        <dbReference type="ChEBI" id="CHEBI:57841"/>
    </ligand>
</feature>
<dbReference type="EC" id="2.5.1.3" evidence="10"/>
<feature type="binding site" evidence="10">
    <location>
        <position position="104"/>
    </location>
    <ligand>
        <name>4-amino-2-methyl-5-(diphosphooxymethyl)pyrimidine</name>
        <dbReference type="ChEBI" id="CHEBI:57841"/>
    </ligand>
</feature>
<dbReference type="RefSeq" id="WP_084527424.1">
    <property type="nucleotide sequence ID" value="NZ_CP015079.1"/>
</dbReference>
<dbReference type="EMBL" id="CP015079">
    <property type="protein sequence ID" value="ANH38474.1"/>
    <property type="molecule type" value="Genomic_DNA"/>
</dbReference>
<evidence type="ECO:0000256" key="6">
    <source>
        <dbReference type="ARBA" id="ARBA00022977"/>
    </source>
</evidence>
<gene>
    <name evidence="10 12" type="primary">thiE</name>
    <name evidence="12" type="ORF">I601_2046</name>
</gene>